<dbReference type="Proteomes" id="UP001489719">
    <property type="component" value="Unassembled WGS sequence"/>
</dbReference>
<organism evidence="1 2">
    <name type="scientific">Lipomyces orientalis</name>
    <dbReference type="NCBI Taxonomy" id="1233043"/>
    <lineage>
        <taxon>Eukaryota</taxon>
        <taxon>Fungi</taxon>
        <taxon>Dikarya</taxon>
        <taxon>Ascomycota</taxon>
        <taxon>Saccharomycotina</taxon>
        <taxon>Lipomycetes</taxon>
        <taxon>Lipomycetales</taxon>
        <taxon>Lipomycetaceae</taxon>
        <taxon>Lipomyces</taxon>
    </lineage>
</organism>
<protein>
    <submittedName>
        <fullName evidence="1">Family 49 glycosyl hydrolase</fullName>
    </submittedName>
</protein>
<dbReference type="EMBL" id="MU970058">
    <property type="protein sequence ID" value="KAK9323679.1"/>
    <property type="molecule type" value="Genomic_DNA"/>
</dbReference>
<evidence type="ECO:0000313" key="1">
    <source>
        <dbReference type="EMBL" id="KAK9323679.1"/>
    </source>
</evidence>
<keyword evidence="1" id="KW-0378">Hydrolase</keyword>
<name>A0ACC3TR93_9ASCO</name>
<proteinExistence type="predicted"/>
<gene>
    <name evidence="1" type="ORF">V1517DRAFT_319549</name>
</gene>
<comment type="caution">
    <text evidence="1">The sequence shown here is derived from an EMBL/GenBank/DDBJ whole genome shotgun (WGS) entry which is preliminary data.</text>
</comment>
<accession>A0ACC3TR93</accession>
<sequence>MCGTTTVPWNINAAANVRGSTFYSTTVALNSEPDVFYNSFVYMSIPRGGKGKVGYSTEDGAEYASSAGMSMSWSTFLYGEDTWVYVSTLDPADTISSATYVTIRPTNLGFTKQMVNHTTIRILVPYQAQGYRFSVEFNTQLVTTYNTLSGSGSGEPSTTPGPNGVPIHVEPRNSLLIFAEAIPTGTRATALIPSTGDIYYPTAGSLAAVENINHQIIYFQPGVYYMDANYAPVLSPTVQWIYLAPGAYVKGSFEFQGGASWLKITGFGVLSGEQYTYMPDRNNGLNHALTDKCDGSCVKLLQFFASAGTSPHLDLHGVTIMEPPFNSFVVYANSDSDLNQFSMSVSSYHQVGAWYWQTDGLELYANSIVEDSFFHANDDVMKVFHSDSSSSNVVIWKGENGPVFQFGWTPRNIQNISINDVDVIHNRIWWQDVKINTCLINHAPSAADPSSSTTADTTKTIQDLTFSNIRSEGMNMCFIRIWALSNMFNINVNNVWIESWNGMPVTSQQSVLHALSNSAGTQVTIGNEVSSGQGLGLSNYQVSSTQVTRAANNWQDTALGRLNFDANLWDNWNAFNLVLVTNADLDDYDC</sequence>
<evidence type="ECO:0000313" key="2">
    <source>
        <dbReference type="Proteomes" id="UP001489719"/>
    </source>
</evidence>
<reference evidence="2" key="1">
    <citation type="journal article" date="2024" name="Front. Bioeng. Biotechnol.">
        <title>Genome-scale model development and genomic sequencing of the oleaginous clade Lipomyces.</title>
        <authorList>
            <person name="Czajka J.J."/>
            <person name="Han Y."/>
            <person name="Kim J."/>
            <person name="Mondo S.J."/>
            <person name="Hofstad B.A."/>
            <person name="Robles A."/>
            <person name="Haridas S."/>
            <person name="Riley R."/>
            <person name="LaButti K."/>
            <person name="Pangilinan J."/>
            <person name="Andreopoulos W."/>
            <person name="Lipzen A."/>
            <person name="Yan J."/>
            <person name="Wang M."/>
            <person name="Ng V."/>
            <person name="Grigoriev I.V."/>
            <person name="Spatafora J.W."/>
            <person name="Magnuson J.K."/>
            <person name="Baker S.E."/>
            <person name="Pomraning K.R."/>
        </authorList>
    </citation>
    <scope>NUCLEOTIDE SEQUENCE [LARGE SCALE GENOMIC DNA]</scope>
    <source>
        <strain evidence="2">CBS 10300</strain>
    </source>
</reference>
<keyword evidence="2" id="KW-1185">Reference proteome</keyword>